<name>A0ABW7WS04_9NOCA</name>
<evidence type="ECO:0000313" key="3">
    <source>
        <dbReference type="EMBL" id="MFI2471971.1"/>
    </source>
</evidence>
<feature type="transmembrane region" description="Helical" evidence="2">
    <location>
        <begin position="187"/>
        <end position="208"/>
    </location>
</feature>
<feature type="transmembrane region" description="Helical" evidence="2">
    <location>
        <begin position="229"/>
        <end position="248"/>
    </location>
</feature>
<feature type="transmembrane region" description="Helical" evidence="2">
    <location>
        <begin position="284"/>
        <end position="304"/>
    </location>
</feature>
<keyword evidence="4" id="KW-1185">Reference proteome</keyword>
<dbReference type="Proteomes" id="UP001611415">
    <property type="component" value="Unassembled WGS sequence"/>
</dbReference>
<dbReference type="RefSeq" id="WP_397090460.1">
    <property type="nucleotide sequence ID" value="NZ_JBIRYO010000001.1"/>
</dbReference>
<comment type="caution">
    <text evidence="3">The sequence shown here is derived from an EMBL/GenBank/DDBJ whole genome shotgun (WGS) entry which is preliminary data.</text>
</comment>
<sequence length="344" mass="35667">MTDTPSSAPKDPAGGTPRQGGESEQFAAQPGQHESGAPYAPPPGVGNARHEMPGGAGYPQFEGPGAAQYGAEPVEPPPAVAAQQPAYGPPGSGTGIPQQYGAPQQYGTPEYGVPQQPGTIPPGATPGQPVYGYQVGTPGGLDVGHALSYGLEKFRTNLAPWLGITALGVVIYLVFVLFVQIFEPNSFLPLVLLFLAVMAALWLLQAAMVRGALYETDGAKPVFGSYFKFVNAGNVLLTALLAFLGTWIGLALCVIPGLLVGMLCMFALHFVVDQDLGPFDAIRSSAILVINNIWPVLLLALSVAVITFLGLLLCGIGLLAAGPVSIIAVTYAYRTLTGGRVAQV</sequence>
<dbReference type="EMBL" id="JBIRYO010000001">
    <property type="protein sequence ID" value="MFI2471971.1"/>
    <property type="molecule type" value="Genomic_DNA"/>
</dbReference>
<feature type="transmembrane region" description="Helical" evidence="2">
    <location>
        <begin position="254"/>
        <end position="272"/>
    </location>
</feature>
<evidence type="ECO:0000313" key="4">
    <source>
        <dbReference type="Proteomes" id="UP001611415"/>
    </source>
</evidence>
<feature type="transmembrane region" description="Helical" evidence="2">
    <location>
        <begin position="310"/>
        <end position="333"/>
    </location>
</feature>
<keyword evidence="2" id="KW-1133">Transmembrane helix</keyword>
<reference evidence="3 4" key="1">
    <citation type="submission" date="2024-10" db="EMBL/GenBank/DDBJ databases">
        <title>The Natural Products Discovery Center: Release of the First 8490 Sequenced Strains for Exploring Actinobacteria Biosynthetic Diversity.</title>
        <authorList>
            <person name="Kalkreuter E."/>
            <person name="Kautsar S.A."/>
            <person name="Yang D."/>
            <person name="Bader C.D."/>
            <person name="Teijaro C.N."/>
            <person name="Fluegel L."/>
            <person name="Davis C.M."/>
            <person name="Simpson J.R."/>
            <person name="Lauterbach L."/>
            <person name="Steele A.D."/>
            <person name="Gui C."/>
            <person name="Meng S."/>
            <person name="Li G."/>
            <person name="Viehrig K."/>
            <person name="Ye F."/>
            <person name="Su P."/>
            <person name="Kiefer A.F."/>
            <person name="Nichols A."/>
            <person name="Cepeda A.J."/>
            <person name="Yan W."/>
            <person name="Fan B."/>
            <person name="Jiang Y."/>
            <person name="Adhikari A."/>
            <person name="Zheng C.-J."/>
            <person name="Schuster L."/>
            <person name="Cowan T.M."/>
            <person name="Smanski M.J."/>
            <person name="Chevrette M.G."/>
            <person name="De Carvalho L.P.S."/>
            <person name="Shen B."/>
        </authorList>
    </citation>
    <scope>NUCLEOTIDE SEQUENCE [LARGE SCALE GENOMIC DNA]</scope>
    <source>
        <strain evidence="3 4">NPDC019275</strain>
    </source>
</reference>
<gene>
    <name evidence="3" type="ORF">ACH49W_01205</name>
</gene>
<accession>A0ABW7WS04</accession>
<feature type="region of interest" description="Disordered" evidence="1">
    <location>
        <begin position="1"/>
        <end position="131"/>
    </location>
</feature>
<evidence type="ECO:0000256" key="1">
    <source>
        <dbReference type="SAM" id="MobiDB-lite"/>
    </source>
</evidence>
<evidence type="ECO:0008006" key="5">
    <source>
        <dbReference type="Google" id="ProtNLM"/>
    </source>
</evidence>
<feature type="compositionally biased region" description="Polar residues" evidence="1">
    <location>
        <begin position="95"/>
        <end position="107"/>
    </location>
</feature>
<protein>
    <recommendedName>
        <fullName evidence="5">Membrane protein YesL</fullName>
    </recommendedName>
</protein>
<feature type="transmembrane region" description="Helical" evidence="2">
    <location>
        <begin position="158"/>
        <end position="181"/>
    </location>
</feature>
<keyword evidence="2" id="KW-0812">Transmembrane</keyword>
<proteinExistence type="predicted"/>
<evidence type="ECO:0000256" key="2">
    <source>
        <dbReference type="SAM" id="Phobius"/>
    </source>
</evidence>
<organism evidence="3 4">
    <name type="scientific">Nocardia xishanensis</name>
    <dbReference type="NCBI Taxonomy" id="238964"/>
    <lineage>
        <taxon>Bacteria</taxon>
        <taxon>Bacillati</taxon>
        <taxon>Actinomycetota</taxon>
        <taxon>Actinomycetes</taxon>
        <taxon>Mycobacteriales</taxon>
        <taxon>Nocardiaceae</taxon>
        <taxon>Nocardia</taxon>
    </lineage>
</organism>
<keyword evidence="2" id="KW-0472">Membrane</keyword>